<dbReference type="AlphaFoldDB" id="A0A0E9S1I1"/>
<reference evidence="1" key="2">
    <citation type="journal article" date="2015" name="Fish Shellfish Immunol.">
        <title>Early steps in the European eel (Anguilla anguilla)-Vibrio vulnificus interaction in the gills: Role of the RtxA13 toxin.</title>
        <authorList>
            <person name="Callol A."/>
            <person name="Pajuelo D."/>
            <person name="Ebbesson L."/>
            <person name="Teles M."/>
            <person name="MacKenzie S."/>
            <person name="Amaro C."/>
        </authorList>
    </citation>
    <scope>NUCLEOTIDE SEQUENCE</scope>
</reference>
<sequence>MLLNHKTHEILIFSSLGIFLNMK</sequence>
<proteinExistence type="predicted"/>
<name>A0A0E9S1I1_ANGAN</name>
<reference evidence="1" key="1">
    <citation type="submission" date="2014-11" db="EMBL/GenBank/DDBJ databases">
        <authorList>
            <person name="Amaro Gonzalez C."/>
        </authorList>
    </citation>
    <scope>NUCLEOTIDE SEQUENCE</scope>
</reference>
<organism evidence="1">
    <name type="scientific">Anguilla anguilla</name>
    <name type="common">European freshwater eel</name>
    <name type="synonym">Muraena anguilla</name>
    <dbReference type="NCBI Taxonomy" id="7936"/>
    <lineage>
        <taxon>Eukaryota</taxon>
        <taxon>Metazoa</taxon>
        <taxon>Chordata</taxon>
        <taxon>Craniata</taxon>
        <taxon>Vertebrata</taxon>
        <taxon>Euteleostomi</taxon>
        <taxon>Actinopterygii</taxon>
        <taxon>Neopterygii</taxon>
        <taxon>Teleostei</taxon>
        <taxon>Anguilliformes</taxon>
        <taxon>Anguillidae</taxon>
        <taxon>Anguilla</taxon>
    </lineage>
</organism>
<dbReference type="EMBL" id="GBXM01073313">
    <property type="protein sequence ID" value="JAH35264.1"/>
    <property type="molecule type" value="Transcribed_RNA"/>
</dbReference>
<accession>A0A0E9S1I1</accession>
<evidence type="ECO:0000313" key="1">
    <source>
        <dbReference type="EMBL" id="JAH35264.1"/>
    </source>
</evidence>
<protein>
    <submittedName>
        <fullName evidence="1">Uncharacterized protein</fullName>
    </submittedName>
</protein>